<comment type="caution">
    <text evidence="1">The sequence shown here is derived from an EMBL/GenBank/DDBJ whole genome shotgun (WGS) entry which is preliminary data.</text>
</comment>
<name>A0A6I3U6I5_STREE</name>
<evidence type="ECO:0000313" key="2">
    <source>
        <dbReference type="Proteomes" id="UP000469505"/>
    </source>
</evidence>
<sequence>PKEVSFVECSSYVDVAQAITDMVTQSAGPYTAAGMGMTLACHEAEDLENEQKIKFISKAADKIANARPTTANRMAKITNNSLEVAKLA</sequence>
<dbReference type="Gene3D" id="1.20.120.420">
    <property type="entry name" value="translation initiation factor eif-2b, domain 1"/>
    <property type="match status" value="1"/>
</dbReference>
<feature type="non-terminal residue" evidence="1">
    <location>
        <position position="1"/>
    </location>
</feature>
<reference evidence="1 2" key="1">
    <citation type="submission" date="2019-11" db="EMBL/GenBank/DDBJ databases">
        <title>Growth characteristics of pneumococcus vary with the chemical composition of the capsule and with environmental conditions.</title>
        <authorList>
            <person name="Tothpal A."/>
            <person name="Desobry K."/>
            <person name="Joshi S."/>
            <person name="Wyllie A.L."/>
            <person name="Weinberger D.M."/>
        </authorList>
    </citation>
    <scope>NUCLEOTIDE SEQUENCE [LARGE SCALE GENOMIC DNA]</scope>
    <source>
        <strain evidence="2">pnumococcus35B</strain>
    </source>
</reference>
<dbReference type="Proteomes" id="UP000469505">
    <property type="component" value="Unassembled WGS sequence"/>
</dbReference>
<dbReference type="InterPro" id="IPR037171">
    <property type="entry name" value="NagB/RpiA_transferase-like"/>
</dbReference>
<dbReference type="AlphaFoldDB" id="A0A6I3U6I5"/>
<organism evidence="1 2">
    <name type="scientific">Streptococcus pneumoniae</name>
    <dbReference type="NCBI Taxonomy" id="1313"/>
    <lineage>
        <taxon>Bacteria</taxon>
        <taxon>Bacillati</taxon>
        <taxon>Bacillota</taxon>
        <taxon>Bacilli</taxon>
        <taxon>Lactobacillales</taxon>
        <taxon>Streptococcaceae</taxon>
        <taxon>Streptococcus</taxon>
    </lineage>
</organism>
<dbReference type="SUPFAM" id="SSF100950">
    <property type="entry name" value="NagB/RpiA/CoA transferase-like"/>
    <property type="match status" value="1"/>
</dbReference>
<proteinExistence type="predicted"/>
<evidence type="ECO:0000313" key="1">
    <source>
        <dbReference type="EMBL" id="MTV88583.1"/>
    </source>
</evidence>
<gene>
    <name evidence="1" type="ORF">GM543_14085</name>
</gene>
<keyword evidence="1" id="KW-0413">Isomerase</keyword>
<dbReference type="InterPro" id="IPR027363">
    <property type="entry name" value="M1Pi_N"/>
</dbReference>
<dbReference type="EMBL" id="WNHX01000888">
    <property type="protein sequence ID" value="MTV88583.1"/>
    <property type="molecule type" value="Genomic_DNA"/>
</dbReference>
<dbReference type="GO" id="GO:0016853">
    <property type="term" value="F:isomerase activity"/>
    <property type="evidence" value="ECO:0007669"/>
    <property type="project" value="UniProtKB-KW"/>
</dbReference>
<accession>A0A6I3U6I5</accession>
<feature type="non-terminal residue" evidence="1">
    <location>
        <position position="88"/>
    </location>
</feature>
<protein>
    <submittedName>
        <fullName evidence="1">S-methyl-5-thioribose-1-phosphate isomerase</fullName>
    </submittedName>
</protein>